<dbReference type="PANTHER" id="PTHR13034:SF2">
    <property type="entry name" value="DYNACTIN SUBUNIT 4"/>
    <property type="match status" value="1"/>
</dbReference>
<dbReference type="PANTHER" id="PTHR13034">
    <property type="entry name" value="DYNACTIN P62 SUBUNIT"/>
    <property type="match status" value="1"/>
</dbReference>
<evidence type="ECO:0000256" key="3">
    <source>
        <dbReference type="ARBA" id="ARBA00004544"/>
    </source>
</evidence>
<evidence type="ECO:0000256" key="1">
    <source>
        <dbReference type="ARBA" id="ARBA00004300"/>
    </source>
</evidence>
<dbReference type="WBParaSite" id="TREG1_120170.3">
    <property type="protein sequence ID" value="TREG1_120170.3"/>
    <property type="gene ID" value="TREG1_120170"/>
</dbReference>
<evidence type="ECO:0000313" key="17">
    <source>
        <dbReference type="WBParaSite" id="TREG1_120170.1"/>
    </source>
</evidence>
<keyword evidence="16" id="KW-1185">Reference proteome</keyword>
<sequence>MATYLDLDKCKLLCSCKRTSPLCTLYFCRHCLTLRCPDCVSHEVDSYYCPNCLENMASAEAKMRKHRCGNCFDCPSCGHTLCTRATAVVQAKPDEPGRTTAQKAYFLACGFCRWITRDSGIPDQQQAAGGWQEKTSPHFKRISELIDSYRHLAVQEKEDQEWNKFARKRNYMILLERYPVLNPRLRRYCSSSWTTPQRESGPAKKVVIPSSEAISDIPPFDLDEYINQPLNIDKITNIHQRHLAPQVQPKHISQLEPRPKSLVVKRSMRCRVCEHNLCKSDFNPSSIKFRINLSAIYHVPELRYMIPSPSTSATGKTTPSGNVGLNVNKADFQRRTSTTLVAMKSEPVVHANAAPGQKLNLILTLTNPMHRVTTVSLRQLTIAEELQHLGHLIVKDHGTEKSSASSTITKVESTSSASSTNESLLVSSSGDTPPTPLSTDEQELCFSTVNVILPTEELKLAPRNDIVDCDVSASQNSGDYKDDPKIVAFRRGNKLGINIDLIPKNNTSSKAKTSRNPSLAPVSEEEQGIDIIIQPKSSTELVPLRAAIHLTYDYKNTSTTLLTAAAAAAAAAANKSNDSISPNKSTETTTTISSETSSTTTPTAAASVVLEQQQQQRPPPPPADEIQQIQVIALLDFGHMPVKN</sequence>
<dbReference type="WBParaSite" id="TREG1_120170.1">
    <property type="protein sequence ID" value="TREG1_120170.1"/>
    <property type="gene ID" value="TREG1_120170"/>
</dbReference>
<feature type="compositionally biased region" description="Polar residues" evidence="15">
    <location>
        <begin position="574"/>
        <end position="584"/>
    </location>
</feature>
<organism evidence="16 18">
    <name type="scientific">Trichobilharzia regenti</name>
    <name type="common">Nasal bird schistosome</name>
    <dbReference type="NCBI Taxonomy" id="157069"/>
    <lineage>
        <taxon>Eukaryota</taxon>
        <taxon>Metazoa</taxon>
        <taxon>Spiralia</taxon>
        <taxon>Lophotrochozoa</taxon>
        <taxon>Platyhelminthes</taxon>
        <taxon>Trematoda</taxon>
        <taxon>Digenea</taxon>
        <taxon>Strigeidida</taxon>
        <taxon>Schistosomatoidea</taxon>
        <taxon>Schistosomatidae</taxon>
        <taxon>Trichobilharzia</taxon>
    </lineage>
</organism>
<evidence type="ECO:0000256" key="2">
    <source>
        <dbReference type="ARBA" id="ARBA00004529"/>
    </source>
</evidence>
<dbReference type="Pfam" id="PF05502">
    <property type="entry name" value="Dynactin_p62"/>
    <property type="match status" value="2"/>
</dbReference>
<proteinExistence type="inferred from homology"/>
<feature type="compositionally biased region" description="Low complexity" evidence="15">
    <location>
        <begin position="411"/>
        <end position="429"/>
    </location>
</feature>
<reference evidence="16" key="1">
    <citation type="submission" date="2022-06" db="EMBL/GenBank/DDBJ databases">
        <authorList>
            <person name="Berger JAMES D."/>
            <person name="Berger JAMES D."/>
        </authorList>
    </citation>
    <scope>NUCLEOTIDE SEQUENCE [LARGE SCALE GENOMIC DNA]</scope>
</reference>
<keyword evidence="9" id="KW-0007">Acetylation</keyword>
<feature type="region of interest" description="Disordered" evidence="15">
    <location>
        <begin position="397"/>
        <end position="440"/>
    </location>
</feature>
<feature type="compositionally biased region" description="Low complexity" evidence="15">
    <location>
        <begin position="585"/>
        <end position="616"/>
    </location>
</feature>
<evidence type="ECO:0000256" key="13">
    <source>
        <dbReference type="ARBA" id="ARBA00034864"/>
    </source>
</evidence>
<evidence type="ECO:0000256" key="7">
    <source>
        <dbReference type="ARBA" id="ARBA00022553"/>
    </source>
</evidence>
<dbReference type="GO" id="GO:0001725">
    <property type="term" value="C:stress fiber"/>
    <property type="evidence" value="ECO:0007669"/>
    <property type="project" value="UniProtKB-SubCell"/>
</dbReference>
<dbReference type="Proteomes" id="UP000050795">
    <property type="component" value="Unassembled WGS sequence"/>
</dbReference>
<comment type="similarity">
    <text evidence="12">Belongs to the dynactin subunit 4 family.</text>
</comment>
<name>A0AA85IU33_TRIRE</name>
<feature type="compositionally biased region" description="Polar residues" evidence="15">
    <location>
        <begin position="401"/>
        <end position="410"/>
    </location>
</feature>
<keyword evidence="6" id="KW-1017">Isopeptide bond</keyword>
<evidence type="ECO:0000256" key="12">
    <source>
        <dbReference type="ARBA" id="ARBA00034776"/>
    </source>
</evidence>
<dbReference type="GO" id="GO:0005813">
    <property type="term" value="C:centrosome"/>
    <property type="evidence" value="ECO:0007669"/>
    <property type="project" value="UniProtKB-SubCell"/>
</dbReference>
<protein>
    <recommendedName>
        <fullName evidence="13">Dynactin subunit 4</fullName>
    </recommendedName>
</protein>
<evidence type="ECO:0000256" key="10">
    <source>
        <dbReference type="ARBA" id="ARBA00023054"/>
    </source>
</evidence>
<keyword evidence="8" id="KW-0832">Ubl conjugation</keyword>
<reference evidence="17 18" key="2">
    <citation type="submission" date="2023-11" db="UniProtKB">
        <authorList>
            <consortium name="WormBaseParasite"/>
        </authorList>
    </citation>
    <scope>IDENTIFICATION</scope>
</reference>
<evidence type="ECO:0000256" key="15">
    <source>
        <dbReference type="SAM" id="MobiDB-lite"/>
    </source>
</evidence>
<evidence type="ECO:0000256" key="11">
    <source>
        <dbReference type="ARBA" id="ARBA00023212"/>
    </source>
</evidence>
<evidence type="ECO:0000313" key="16">
    <source>
        <dbReference type="Proteomes" id="UP000050795"/>
    </source>
</evidence>
<comment type="subunit">
    <text evidence="14">Subunit of dynactin, a multiprotein complex part of a tripartite complex with dynein and a adapter, such as BICDL1, BICD2 or HOOK3. The dynactin complex is built around ACTR1A/ACTB filament and consists of an actin-related filament composed of a shoulder domain, a pointed end and a barbed end. Its length is defined by its flexible shoulder domain. The soulder is composed of 2 DCTN1 subunits, 4 DCTN2 and 2 DCTN3. The 4 DCNT2 (via N-terminus) bind the ACTR1A filament and act as molecular rulers to determine the length. The pointed end is important for binding dynein-dynactin cargo adapters. Consists of 4 subunits: ACTR10, DCNT4, DCTN5 and DCTN6. The barbed end is composed of a CAPZA1:CAPZB heterodimers, which binds ACTR1A/ACTB filament and dynactin and stabilizes dynactin. Interacts with ATP7B, but not ATP7A, in a copper-dependent manner. Interacts with ANK2; this interaction is required for localization at costameres. Interacts with N4BP2L1.</text>
</comment>
<evidence type="ECO:0000256" key="4">
    <source>
        <dbReference type="ARBA" id="ARBA00004657"/>
    </source>
</evidence>
<evidence type="ECO:0000256" key="14">
    <source>
        <dbReference type="ARBA" id="ARBA00093507"/>
    </source>
</evidence>
<evidence type="ECO:0000256" key="9">
    <source>
        <dbReference type="ARBA" id="ARBA00022990"/>
    </source>
</evidence>
<feature type="region of interest" description="Disordered" evidence="15">
    <location>
        <begin position="573"/>
        <end position="625"/>
    </location>
</feature>
<dbReference type="GO" id="GO:0030016">
    <property type="term" value="C:myofibril"/>
    <property type="evidence" value="ECO:0007669"/>
    <property type="project" value="UniProtKB-SubCell"/>
</dbReference>
<evidence type="ECO:0000313" key="18">
    <source>
        <dbReference type="WBParaSite" id="TREG1_120170.3"/>
    </source>
</evidence>
<dbReference type="InterPro" id="IPR008603">
    <property type="entry name" value="DCTN4"/>
</dbReference>
<accession>A0AA85IU33</accession>
<dbReference type="GO" id="GO:0005869">
    <property type="term" value="C:dynactin complex"/>
    <property type="evidence" value="ECO:0007669"/>
    <property type="project" value="InterPro"/>
</dbReference>
<dbReference type="GO" id="GO:0005938">
    <property type="term" value="C:cell cortex"/>
    <property type="evidence" value="ECO:0007669"/>
    <property type="project" value="UniProtKB-SubCell"/>
</dbReference>
<comment type="subcellular location">
    <subcellularLocation>
        <location evidence="3">Cytoplasm</location>
        <location evidence="3">Cell cortex</location>
    </subcellularLocation>
    <subcellularLocation>
        <location evidence="1">Cytoplasm</location>
        <location evidence="1">Cytoskeleton</location>
        <location evidence="1">Microtubule organizing center</location>
        <location evidence="1">Centrosome</location>
    </subcellularLocation>
    <subcellularLocation>
        <location evidence="2">Cytoplasm</location>
        <location evidence="2">Cytoskeleton</location>
        <location evidence="2">Stress fiber</location>
    </subcellularLocation>
    <subcellularLocation>
        <location evidence="4">Cytoplasm</location>
        <location evidence="4">Myofibril</location>
    </subcellularLocation>
</comment>
<evidence type="ECO:0000256" key="5">
    <source>
        <dbReference type="ARBA" id="ARBA00022490"/>
    </source>
</evidence>
<evidence type="ECO:0000256" key="8">
    <source>
        <dbReference type="ARBA" id="ARBA00022843"/>
    </source>
</evidence>
<keyword evidence="7" id="KW-0597">Phosphoprotein</keyword>
<keyword evidence="5" id="KW-0963">Cytoplasm</keyword>
<keyword evidence="11" id="KW-0206">Cytoskeleton</keyword>
<keyword evidence="10" id="KW-0175">Coiled coil</keyword>
<evidence type="ECO:0000256" key="6">
    <source>
        <dbReference type="ARBA" id="ARBA00022499"/>
    </source>
</evidence>
<dbReference type="AlphaFoldDB" id="A0AA85IU33"/>